<protein>
    <recommendedName>
        <fullName evidence="5">DUF4657 domain-containing protein</fullName>
    </recommendedName>
</protein>
<feature type="compositionally biased region" description="Low complexity" evidence="2">
    <location>
        <begin position="118"/>
        <end position="138"/>
    </location>
</feature>
<evidence type="ECO:0000256" key="2">
    <source>
        <dbReference type="SAM" id="MobiDB-lite"/>
    </source>
</evidence>
<evidence type="ECO:0000256" key="1">
    <source>
        <dbReference type="SAM" id="Coils"/>
    </source>
</evidence>
<feature type="compositionally biased region" description="Basic residues" evidence="2">
    <location>
        <begin position="393"/>
        <end position="404"/>
    </location>
</feature>
<feature type="compositionally biased region" description="Polar residues" evidence="2">
    <location>
        <begin position="90"/>
        <end position="103"/>
    </location>
</feature>
<feature type="coiled-coil region" evidence="1">
    <location>
        <begin position="273"/>
        <end position="300"/>
    </location>
</feature>
<feature type="compositionally biased region" description="Polar residues" evidence="2">
    <location>
        <begin position="417"/>
        <end position="433"/>
    </location>
</feature>
<name>A0ABD0W7W1_UMBPY</name>
<feature type="region of interest" description="Disordered" evidence="2">
    <location>
        <begin position="374"/>
        <end position="433"/>
    </location>
</feature>
<sequence length="447" mass="49331">MNLYSSFGNLLESWVTNGEPHITRSGPQLGNALEDEWEPGYSGDTLTISEIASMCKPEEGPLVQSDVEDSGVEMASSEASLPSSPYSITLGKTDSVPLSPTTGKEQDGLPSSSPPCSPVFSLTSSCSSSSSSPFTSISHLGPRDVTTSNHPNVEEALRRTDTGVRQQGLRPPRRRSHTASLPPASTAASIQAAGNRSARAEQMKSFSLSTVDEQSSPELLQHRDTYPFLNTLPAQEPMEAVPTQSEDMCEGETAPLSPGLGYLEQVCRMLEEIARLQRQNQVLQMEMEALQQQQASQKSEHDHRDCRAIMEGGQPAHKTLEVKDDKELPCQASHNSNHVPQYFRRRSASDTRLMKGHLRKEGIMSRGQYLNEESLFEQPDDDVTEQVKEESGKKKKESKTKTLRLKSFSLRRDATLEKTSQQINSSTKKATGNQLTHLFRRRKTVTG</sequence>
<evidence type="ECO:0000313" key="3">
    <source>
        <dbReference type="EMBL" id="KAL0965568.1"/>
    </source>
</evidence>
<dbReference type="AlphaFoldDB" id="A0ABD0W7W1"/>
<feature type="compositionally biased region" description="Low complexity" evidence="2">
    <location>
        <begin position="75"/>
        <end position="87"/>
    </location>
</feature>
<organism evidence="3 4">
    <name type="scientific">Umbra pygmaea</name>
    <name type="common">Eastern mudminnow</name>
    <dbReference type="NCBI Taxonomy" id="75934"/>
    <lineage>
        <taxon>Eukaryota</taxon>
        <taxon>Metazoa</taxon>
        <taxon>Chordata</taxon>
        <taxon>Craniata</taxon>
        <taxon>Vertebrata</taxon>
        <taxon>Euteleostomi</taxon>
        <taxon>Actinopterygii</taxon>
        <taxon>Neopterygii</taxon>
        <taxon>Teleostei</taxon>
        <taxon>Protacanthopterygii</taxon>
        <taxon>Esociformes</taxon>
        <taxon>Umbridae</taxon>
        <taxon>Umbra</taxon>
    </lineage>
</organism>
<dbReference type="EMBL" id="JAGEUA010000009">
    <property type="protein sequence ID" value="KAL0965568.1"/>
    <property type="molecule type" value="Genomic_DNA"/>
</dbReference>
<feature type="compositionally biased region" description="Acidic residues" evidence="2">
    <location>
        <begin position="374"/>
        <end position="384"/>
    </location>
</feature>
<reference evidence="3 4" key="1">
    <citation type="submission" date="2024-06" db="EMBL/GenBank/DDBJ databases">
        <authorList>
            <person name="Pan Q."/>
            <person name="Wen M."/>
            <person name="Jouanno E."/>
            <person name="Zahm M."/>
            <person name="Klopp C."/>
            <person name="Cabau C."/>
            <person name="Louis A."/>
            <person name="Berthelot C."/>
            <person name="Parey E."/>
            <person name="Roest Crollius H."/>
            <person name="Montfort J."/>
            <person name="Robinson-Rechavi M."/>
            <person name="Bouchez O."/>
            <person name="Lampietro C."/>
            <person name="Lopez Roques C."/>
            <person name="Donnadieu C."/>
            <person name="Postlethwait J."/>
            <person name="Bobe J."/>
            <person name="Verreycken H."/>
            <person name="Guiguen Y."/>
        </authorList>
    </citation>
    <scope>NUCLEOTIDE SEQUENCE [LARGE SCALE GENOMIC DNA]</scope>
    <source>
        <strain evidence="3">Up_M1</strain>
        <tissue evidence="3">Testis</tissue>
    </source>
</reference>
<keyword evidence="1" id="KW-0175">Coiled coil</keyword>
<feature type="compositionally biased region" description="Basic and acidic residues" evidence="2">
    <location>
        <begin position="152"/>
        <end position="162"/>
    </location>
</feature>
<gene>
    <name evidence="3" type="ORF">UPYG_G00283040</name>
</gene>
<dbReference type="Proteomes" id="UP001557470">
    <property type="component" value="Unassembled WGS sequence"/>
</dbReference>
<accession>A0ABD0W7W1</accession>
<evidence type="ECO:0000313" key="4">
    <source>
        <dbReference type="Proteomes" id="UP001557470"/>
    </source>
</evidence>
<feature type="compositionally biased region" description="Low complexity" evidence="2">
    <location>
        <begin position="178"/>
        <end position="188"/>
    </location>
</feature>
<comment type="caution">
    <text evidence="3">The sequence shown here is derived from an EMBL/GenBank/DDBJ whole genome shotgun (WGS) entry which is preliminary data.</text>
</comment>
<feature type="region of interest" description="Disordered" evidence="2">
    <location>
        <begin position="59"/>
        <end position="188"/>
    </location>
</feature>
<proteinExistence type="predicted"/>
<keyword evidence="4" id="KW-1185">Reference proteome</keyword>
<evidence type="ECO:0008006" key="5">
    <source>
        <dbReference type="Google" id="ProtNLM"/>
    </source>
</evidence>